<keyword evidence="2" id="KW-0812">Transmembrane</keyword>
<proteinExistence type="predicted"/>
<sequence length="209" mass="21586">MPLGGGVMSDSPASEAIGEAGARRARRPAGAEAPPEHAAAGLGVTVLVVVVTGLAALEVLTTMTGLPGEPLPSGRVLAALRRTHWGDPAVLAAGAVLAVAGLGLLAAVLPGRSRVIPLGGRDGGVAGGIGRAALLRALDDAVREVPGVHRSRVRLRGLRRERVSVHAGTRHRNTPNLPEVIRLAVVARLERLGLAHRFAVEVELWRRGE</sequence>
<reference evidence="4 5" key="1">
    <citation type="submission" date="2019-10" db="EMBL/GenBank/DDBJ databases">
        <title>Actinomadura rubteroloni sp. nov. and Actinomadura macrotermitis sp. nov., isolated from the gut of fungus growing-termite Macrotermes natalensis.</title>
        <authorList>
            <person name="Benndorf R."/>
            <person name="Martin K."/>
            <person name="Kuefner M."/>
            <person name="De Beer W."/>
            <person name="Kaster A.-K."/>
            <person name="Vollmers J."/>
            <person name="Poulsen M."/>
            <person name="Beemelmanns C."/>
        </authorList>
    </citation>
    <scope>NUCLEOTIDE SEQUENCE [LARGE SCALE GENOMIC DNA]</scope>
    <source>
        <strain evidence="4 5">RB68</strain>
    </source>
</reference>
<organism evidence="4 5">
    <name type="scientific">Actinomadura macrotermitis</name>
    <dbReference type="NCBI Taxonomy" id="2585200"/>
    <lineage>
        <taxon>Bacteria</taxon>
        <taxon>Bacillati</taxon>
        <taxon>Actinomycetota</taxon>
        <taxon>Actinomycetes</taxon>
        <taxon>Streptosporangiales</taxon>
        <taxon>Thermomonosporaceae</taxon>
        <taxon>Actinomadura</taxon>
    </lineage>
</organism>
<evidence type="ECO:0000313" key="4">
    <source>
        <dbReference type="EMBL" id="MQY06714.1"/>
    </source>
</evidence>
<evidence type="ECO:0000313" key="5">
    <source>
        <dbReference type="Proteomes" id="UP000487268"/>
    </source>
</evidence>
<accession>A0A7K0C1Q2</accession>
<dbReference type="AlphaFoldDB" id="A0A7K0C1Q2"/>
<dbReference type="EMBL" id="WEGH01000003">
    <property type="protein sequence ID" value="MQY06714.1"/>
    <property type="molecule type" value="Genomic_DNA"/>
</dbReference>
<feature type="domain" description="DUF6286" evidence="3">
    <location>
        <begin position="104"/>
        <end position="203"/>
    </location>
</feature>
<keyword evidence="2" id="KW-1133">Transmembrane helix</keyword>
<name>A0A7K0C1Q2_9ACTN</name>
<gene>
    <name evidence="4" type="ORF">ACRB68_48090</name>
</gene>
<feature type="region of interest" description="Disordered" evidence="1">
    <location>
        <begin position="1"/>
        <end position="35"/>
    </location>
</feature>
<protein>
    <recommendedName>
        <fullName evidence="3">DUF6286 domain-containing protein</fullName>
    </recommendedName>
</protein>
<dbReference type="Pfam" id="PF19803">
    <property type="entry name" value="DUF6286"/>
    <property type="match status" value="1"/>
</dbReference>
<comment type="caution">
    <text evidence="4">The sequence shown here is derived from an EMBL/GenBank/DDBJ whole genome shotgun (WGS) entry which is preliminary data.</text>
</comment>
<dbReference type="Proteomes" id="UP000487268">
    <property type="component" value="Unassembled WGS sequence"/>
</dbReference>
<feature type="transmembrane region" description="Helical" evidence="2">
    <location>
        <begin position="37"/>
        <end position="57"/>
    </location>
</feature>
<dbReference type="InterPro" id="IPR046253">
    <property type="entry name" value="DUF6286"/>
</dbReference>
<evidence type="ECO:0000256" key="2">
    <source>
        <dbReference type="SAM" id="Phobius"/>
    </source>
</evidence>
<keyword evidence="2" id="KW-0472">Membrane</keyword>
<evidence type="ECO:0000256" key="1">
    <source>
        <dbReference type="SAM" id="MobiDB-lite"/>
    </source>
</evidence>
<keyword evidence="5" id="KW-1185">Reference proteome</keyword>
<evidence type="ECO:0000259" key="3">
    <source>
        <dbReference type="Pfam" id="PF19803"/>
    </source>
</evidence>
<feature type="transmembrane region" description="Helical" evidence="2">
    <location>
        <begin position="89"/>
        <end position="109"/>
    </location>
</feature>